<evidence type="ECO:0000313" key="6">
    <source>
        <dbReference type="EMBL" id="SNX71111.1"/>
    </source>
</evidence>
<dbReference type="EMBL" id="OAOQ01000008">
    <property type="protein sequence ID" value="SNX71111.1"/>
    <property type="molecule type" value="Genomic_DNA"/>
</dbReference>
<reference evidence="7" key="1">
    <citation type="submission" date="2017-08" db="EMBL/GenBank/DDBJ databases">
        <authorList>
            <person name="Varghese N."/>
            <person name="Submissions S."/>
        </authorList>
    </citation>
    <scope>NUCLEOTIDE SEQUENCE [LARGE SCALE GENOMIC DNA]</scope>
    <source>
        <strain evidence="7">JA234</strain>
    </source>
</reference>
<dbReference type="CDD" id="cd06439">
    <property type="entry name" value="CESA_like_1"/>
    <property type="match status" value="1"/>
</dbReference>
<evidence type="ECO:0000256" key="1">
    <source>
        <dbReference type="ARBA" id="ARBA00006739"/>
    </source>
</evidence>
<dbReference type="PANTHER" id="PTHR43630:SF1">
    <property type="entry name" value="POLY-BETA-1,6-N-ACETYL-D-GLUCOSAMINE SYNTHASE"/>
    <property type="match status" value="1"/>
</dbReference>
<dbReference type="AlphaFoldDB" id="A0A285CU75"/>
<evidence type="ECO:0000313" key="7">
    <source>
        <dbReference type="Proteomes" id="UP000219467"/>
    </source>
</evidence>
<dbReference type="Gene3D" id="3.90.550.10">
    <property type="entry name" value="Spore Coat Polysaccharide Biosynthesis Protein SpsA, Chain A"/>
    <property type="match status" value="1"/>
</dbReference>
<keyword evidence="4" id="KW-0812">Transmembrane</keyword>
<keyword evidence="7" id="KW-1185">Reference proteome</keyword>
<protein>
    <submittedName>
        <fullName evidence="6">Cellulose synthase/poly-beta-1,6-N-acetylglucosamine synthase-like glycosyltransferase</fullName>
    </submittedName>
</protein>
<dbReference type="Pfam" id="PF00535">
    <property type="entry name" value="Glycos_transf_2"/>
    <property type="match status" value="1"/>
</dbReference>
<keyword evidence="4" id="KW-0472">Membrane</keyword>
<keyword evidence="2" id="KW-0328">Glycosyltransferase</keyword>
<evidence type="ECO:0000256" key="4">
    <source>
        <dbReference type="SAM" id="Phobius"/>
    </source>
</evidence>
<evidence type="ECO:0000256" key="2">
    <source>
        <dbReference type="ARBA" id="ARBA00022676"/>
    </source>
</evidence>
<dbReference type="InterPro" id="IPR029044">
    <property type="entry name" value="Nucleotide-diphossugar_trans"/>
</dbReference>
<dbReference type="Proteomes" id="UP000219467">
    <property type="component" value="Unassembled WGS sequence"/>
</dbReference>
<evidence type="ECO:0000256" key="3">
    <source>
        <dbReference type="ARBA" id="ARBA00022679"/>
    </source>
</evidence>
<feature type="transmembrane region" description="Helical" evidence="4">
    <location>
        <begin position="296"/>
        <end position="313"/>
    </location>
</feature>
<accession>A0A285CU75</accession>
<feature type="transmembrane region" description="Helical" evidence="4">
    <location>
        <begin position="6"/>
        <end position="27"/>
    </location>
</feature>
<feature type="domain" description="Glycosyltransferase 2-like" evidence="5">
    <location>
        <begin position="46"/>
        <end position="208"/>
    </location>
</feature>
<dbReference type="InterPro" id="IPR001173">
    <property type="entry name" value="Glyco_trans_2-like"/>
</dbReference>
<comment type="similarity">
    <text evidence="1">Belongs to the glycosyltransferase 2 family.</text>
</comment>
<dbReference type="SUPFAM" id="SSF53448">
    <property type="entry name" value="Nucleotide-diphospho-sugar transferases"/>
    <property type="match status" value="1"/>
</dbReference>
<gene>
    <name evidence="6" type="ORF">SAMN05878503_10864</name>
</gene>
<keyword evidence="4" id="KW-1133">Transmembrane helix</keyword>
<name>A0A285CU75_9RHOB</name>
<dbReference type="RefSeq" id="WP_235840972.1">
    <property type="nucleotide sequence ID" value="NZ_OAOQ01000008.1"/>
</dbReference>
<dbReference type="GO" id="GO:0016757">
    <property type="term" value="F:glycosyltransferase activity"/>
    <property type="evidence" value="ECO:0007669"/>
    <property type="project" value="UniProtKB-KW"/>
</dbReference>
<feature type="transmembrane region" description="Helical" evidence="4">
    <location>
        <begin position="349"/>
        <end position="369"/>
    </location>
</feature>
<evidence type="ECO:0000259" key="5">
    <source>
        <dbReference type="Pfam" id="PF00535"/>
    </source>
</evidence>
<sequence length="384" mass="41328">MIEALFWMSALALIYSFAGYGMVLLVLSRLRPARPAPKAWAPPRVSFLVAAHNEAAVIDEKLRNTLALDAGGAEVQIVVVSDGSTDGTADVARAIGDPRITVLDPGRVGKAAALRLGLERCSGDVVVFSDANAILADGTLTALLRHFADPEVGGVCGQITVKGAGTGKGGLGFSEGLFWRYDQALKRAESRLGGTVSAQGSVYAMRRELVTAPEPGSADDFVISVQAVAEGKRLVFEPLACTTEIVTESVESEMRRRIRSAELSWRAMMAWTGLMNPFRHGWYAWQLVSHKLIRRLNPLFLVVLLLTNLALLANGWVYVLTGLCQLGFYALALAALADPRLRRFKPAGIAAFFVLAHVAMAAGFARYAAGRKSTLWTPSRETEA</sequence>
<organism evidence="6 7">
    <name type="scientific">Cereibacter ovatus</name>
    <dbReference type="NCBI Taxonomy" id="439529"/>
    <lineage>
        <taxon>Bacteria</taxon>
        <taxon>Pseudomonadati</taxon>
        <taxon>Pseudomonadota</taxon>
        <taxon>Alphaproteobacteria</taxon>
        <taxon>Rhodobacterales</taxon>
        <taxon>Paracoccaceae</taxon>
        <taxon>Cereibacter</taxon>
    </lineage>
</organism>
<proteinExistence type="inferred from homology"/>
<keyword evidence="3 6" id="KW-0808">Transferase</keyword>
<dbReference type="PANTHER" id="PTHR43630">
    <property type="entry name" value="POLY-BETA-1,6-N-ACETYL-D-GLUCOSAMINE SYNTHASE"/>
    <property type="match status" value="1"/>
</dbReference>